<dbReference type="GO" id="GO:0003735">
    <property type="term" value="F:structural constituent of ribosome"/>
    <property type="evidence" value="ECO:0007669"/>
    <property type="project" value="InterPro"/>
</dbReference>
<organism evidence="9 10">
    <name type="scientific">Odynerus spinipes</name>
    <dbReference type="NCBI Taxonomy" id="1348599"/>
    <lineage>
        <taxon>Eukaryota</taxon>
        <taxon>Metazoa</taxon>
        <taxon>Ecdysozoa</taxon>
        <taxon>Arthropoda</taxon>
        <taxon>Hexapoda</taxon>
        <taxon>Insecta</taxon>
        <taxon>Pterygota</taxon>
        <taxon>Neoptera</taxon>
        <taxon>Endopterygota</taxon>
        <taxon>Hymenoptera</taxon>
        <taxon>Apocrita</taxon>
        <taxon>Aculeata</taxon>
        <taxon>Vespoidea</taxon>
        <taxon>Vespidae</taxon>
        <taxon>Eumeninae</taxon>
        <taxon>Odynerus</taxon>
    </lineage>
</organism>
<protein>
    <recommendedName>
        <fullName evidence="7">Large ribosomal subunit protein bL35m</fullName>
    </recommendedName>
    <alternativeName>
        <fullName evidence="8">39S ribosomal protein L35, mitochondrial</fullName>
    </alternativeName>
</protein>
<keyword evidence="3" id="KW-0809">Transit peptide</keyword>
<keyword evidence="4" id="KW-0689">Ribosomal protein</keyword>
<dbReference type="Proteomes" id="UP001258017">
    <property type="component" value="Unassembled WGS sequence"/>
</dbReference>
<evidence type="ECO:0000256" key="2">
    <source>
        <dbReference type="ARBA" id="ARBA00006598"/>
    </source>
</evidence>
<dbReference type="GO" id="GO:1990904">
    <property type="term" value="C:ribonucleoprotein complex"/>
    <property type="evidence" value="ECO:0007669"/>
    <property type="project" value="UniProtKB-KW"/>
</dbReference>
<dbReference type="InterPro" id="IPR021137">
    <property type="entry name" value="Ribosomal_bL35-like"/>
</dbReference>
<keyword evidence="10" id="KW-1185">Reference proteome</keyword>
<evidence type="ECO:0000256" key="4">
    <source>
        <dbReference type="ARBA" id="ARBA00022980"/>
    </source>
</evidence>
<dbReference type="GO" id="GO:0005739">
    <property type="term" value="C:mitochondrion"/>
    <property type="evidence" value="ECO:0007669"/>
    <property type="project" value="UniProtKB-SubCell"/>
</dbReference>
<comment type="subcellular location">
    <subcellularLocation>
        <location evidence="1">Mitochondrion</location>
    </subcellularLocation>
</comment>
<sequence>MLRVVSAAVRGIAARVTIENAALICKSSPFANGVQNRCFSLLSTQRWFNGNVEKRDTLASAILPRGSILSSVQDTSIVPSRNLTKFSLSKGKRKTVKTVIKRFYRLHWGIWLRRYSAHNKHMWKKSNGRKRRLRQHVFTNATQSWLLDTMVTKFWRRPRFYIDDPYNPYHQREEFMYTRRKPLP</sequence>
<evidence type="ECO:0000313" key="10">
    <source>
        <dbReference type="Proteomes" id="UP001258017"/>
    </source>
</evidence>
<dbReference type="InterPro" id="IPR019338">
    <property type="entry name" value="Ribosomal_bL35m"/>
</dbReference>
<keyword evidence="6" id="KW-0687">Ribonucleoprotein</keyword>
<dbReference type="PANTHER" id="PTHR15909:SF0">
    <property type="entry name" value="LARGE RIBOSOMAL SUBUNIT PROTEIN BL35M"/>
    <property type="match status" value="1"/>
</dbReference>
<reference evidence="9" key="2">
    <citation type="journal article" date="2023" name="Commun. Biol.">
        <title>Intrasexual cuticular hydrocarbon dimorphism in a wasp sheds light on hydrocarbon biosynthesis genes in Hymenoptera.</title>
        <authorList>
            <person name="Moris V.C."/>
            <person name="Podsiadlowski L."/>
            <person name="Martin S."/>
            <person name="Oeyen J.P."/>
            <person name="Donath A."/>
            <person name="Petersen M."/>
            <person name="Wilbrandt J."/>
            <person name="Misof B."/>
            <person name="Liedtke D."/>
            <person name="Thamm M."/>
            <person name="Scheiner R."/>
            <person name="Schmitt T."/>
            <person name="Niehuis O."/>
        </authorList>
    </citation>
    <scope>NUCLEOTIDE SEQUENCE</scope>
    <source>
        <strain evidence="9">GBR_01_08_01A</strain>
    </source>
</reference>
<dbReference type="PANTHER" id="PTHR15909">
    <property type="entry name" value="39S RIBOSOMAL PROTEIN L35, MITOCHONDRIAL"/>
    <property type="match status" value="1"/>
</dbReference>
<evidence type="ECO:0000256" key="8">
    <source>
        <dbReference type="ARBA" id="ARBA00035418"/>
    </source>
</evidence>
<evidence type="ECO:0000256" key="3">
    <source>
        <dbReference type="ARBA" id="ARBA00022946"/>
    </source>
</evidence>
<reference evidence="9" key="1">
    <citation type="submission" date="2021-08" db="EMBL/GenBank/DDBJ databases">
        <authorList>
            <person name="Misof B."/>
            <person name="Oliver O."/>
            <person name="Podsiadlowski L."/>
            <person name="Donath A."/>
            <person name="Peters R."/>
            <person name="Mayer C."/>
            <person name="Rust J."/>
            <person name="Gunkel S."/>
            <person name="Lesny P."/>
            <person name="Martin S."/>
            <person name="Oeyen J.P."/>
            <person name="Petersen M."/>
            <person name="Panagiotis P."/>
            <person name="Wilbrandt J."/>
            <person name="Tanja T."/>
        </authorList>
    </citation>
    <scope>NUCLEOTIDE SEQUENCE</scope>
    <source>
        <strain evidence="9">GBR_01_08_01A</strain>
        <tissue evidence="9">Thorax + abdomen</tissue>
    </source>
</reference>
<dbReference type="InterPro" id="IPR037229">
    <property type="entry name" value="Ribosomal_bL35_sf"/>
</dbReference>
<dbReference type="GO" id="GO:0005840">
    <property type="term" value="C:ribosome"/>
    <property type="evidence" value="ECO:0007669"/>
    <property type="project" value="UniProtKB-KW"/>
</dbReference>
<dbReference type="Pfam" id="PF01632">
    <property type="entry name" value="Ribosomal_L35p"/>
    <property type="match status" value="1"/>
</dbReference>
<evidence type="ECO:0000256" key="5">
    <source>
        <dbReference type="ARBA" id="ARBA00023128"/>
    </source>
</evidence>
<gene>
    <name evidence="9" type="ORF">KPH14_006108</name>
</gene>
<evidence type="ECO:0000313" key="9">
    <source>
        <dbReference type="EMBL" id="KAK2581065.1"/>
    </source>
</evidence>
<dbReference type="GO" id="GO:0006412">
    <property type="term" value="P:translation"/>
    <property type="evidence" value="ECO:0007669"/>
    <property type="project" value="InterPro"/>
</dbReference>
<dbReference type="AlphaFoldDB" id="A0AAD9RKC4"/>
<evidence type="ECO:0000256" key="1">
    <source>
        <dbReference type="ARBA" id="ARBA00004173"/>
    </source>
</evidence>
<dbReference type="EMBL" id="JAIFRP010000045">
    <property type="protein sequence ID" value="KAK2581065.1"/>
    <property type="molecule type" value="Genomic_DNA"/>
</dbReference>
<dbReference type="SUPFAM" id="SSF143034">
    <property type="entry name" value="L35p-like"/>
    <property type="match status" value="1"/>
</dbReference>
<proteinExistence type="inferred from homology"/>
<evidence type="ECO:0000256" key="6">
    <source>
        <dbReference type="ARBA" id="ARBA00023274"/>
    </source>
</evidence>
<comment type="caution">
    <text evidence="9">The sequence shown here is derived from an EMBL/GenBank/DDBJ whole genome shotgun (WGS) entry which is preliminary data.</text>
</comment>
<accession>A0AAD9RKC4</accession>
<name>A0AAD9RKC4_9HYME</name>
<evidence type="ECO:0000256" key="7">
    <source>
        <dbReference type="ARBA" id="ARBA00035273"/>
    </source>
</evidence>
<comment type="similarity">
    <text evidence="2">Belongs to the bacterial ribosomal protein bL35 family.</text>
</comment>
<keyword evidence="5" id="KW-0496">Mitochondrion</keyword>